<proteinExistence type="predicted"/>
<dbReference type="Proteomes" id="UP000198891">
    <property type="component" value="Unassembled WGS sequence"/>
</dbReference>
<evidence type="ECO:0000313" key="4">
    <source>
        <dbReference type="Proteomes" id="UP000198891"/>
    </source>
</evidence>
<dbReference type="InterPro" id="IPR036663">
    <property type="entry name" value="Fumarylacetoacetase_C_sf"/>
</dbReference>
<evidence type="ECO:0000256" key="1">
    <source>
        <dbReference type="ARBA" id="ARBA00023239"/>
    </source>
</evidence>
<name>A0A1H3U2W6_9MICO</name>
<dbReference type="Pfam" id="PF01557">
    <property type="entry name" value="FAA_hydrolase"/>
    <property type="match status" value="1"/>
</dbReference>
<protein>
    <submittedName>
        <fullName evidence="3">2-oxo-hept-3-ene-1,7-dioate hydratase/2-keto-4-pentenoate hydratase</fullName>
    </submittedName>
</protein>
<dbReference type="AlphaFoldDB" id="A0A1H3U2W6"/>
<gene>
    <name evidence="3" type="ORF">SAMN05216554_0069</name>
</gene>
<dbReference type="PANTHER" id="PTHR30143:SF0">
    <property type="entry name" value="2-KETO-4-PENTENOATE HYDRATASE"/>
    <property type="match status" value="1"/>
</dbReference>
<dbReference type="SUPFAM" id="SSF56529">
    <property type="entry name" value="FAH"/>
    <property type="match status" value="1"/>
</dbReference>
<organism evidence="3 4">
    <name type="scientific">Herbiconiux ginsengi</name>
    <dbReference type="NCBI Taxonomy" id="381665"/>
    <lineage>
        <taxon>Bacteria</taxon>
        <taxon>Bacillati</taxon>
        <taxon>Actinomycetota</taxon>
        <taxon>Actinomycetes</taxon>
        <taxon>Micrococcales</taxon>
        <taxon>Microbacteriaceae</taxon>
        <taxon>Herbiconiux</taxon>
    </lineage>
</organism>
<dbReference type="Gene3D" id="3.90.850.10">
    <property type="entry name" value="Fumarylacetoacetase-like, C-terminal domain"/>
    <property type="match status" value="1"/>
</dbReference>
<dbReference type="PANTHER" id="PTHR30143">
    <property type="entry name" value="ACID HYDRATASE"/>
    <property type="match status" value="1"/>
</dbReference>
<dbReference type="InterPro" id="IPR050772">
    <property type="entry name" value="Hydratase-Decarb/MhpD_sf"/>
</dbReference>
<dbReference type="GO" id="GO:0008684">
    <property type="term" value="F:2-oxopent-4-enoate hydratase activity"/>
    <property type="evidence" value="ECO:0007669"/>
    <property type="project" value="TreeGrafter"/>
</dbReference>
<dbReference type="GO" id="GO:0005737">
    <property type="term" value="C:cytoplasm"/>
    <property type="evidence" value="ECO:0007669"/>
    <property type="project" value="TreeGrafter"/>
</dbReference>
<dbReference type="STRING" id="381665.SAMN05216554_0069"/>
<feature type="domain" description="Fumarylacetoacetase-like C-terminal" evidence="2">
    <location>
        <begin position="107"/>
        <end position="255"/>
    </location>
</feature>
<dbReference type="EMBL" id="FNPZ01000010">
    <property type="protein sequence ID" value="SDZ56678.1"/>
    <property type="molecule type" value="Genomic_DNA"/>
</dbReference>
<evidence type="ECO:0000313" key="3">
    <source>
        <dbReference type="EMBL" id="SDZ56678.1"/>
    </source>
</evidence>
<evidence type="ECO:0000259" key="2">
    <source>
        <dbReference type="Pfam" id="PF01557"/>
    </source>
</evidence>
<dbReference type="InterPro" id="IPR011234">
    <property type="entry name" value="Fumarylacetoacetase-like_C"/>
</dbReference>
<dbReference type="RefSeq" id="WP_092558452.1">
    <property type="nucleotide sequence ID" value="NZ_FNPZ01000010.1"/>
</dbReference>
<keyword evidence="4" id="KW-1185">Reference proteome</keyword>
<accession>A0A1H3U2W6</accession>
<sequence length="261" mass="27948">MSQSADGLPNPSAAHRRDDILHRLSYARAQEAPVPPPPPVSLAEGYRIQDDWAESRIAVGETLLGYKIGLTTITARTGLNAIEPGRGYLFERDVLPSPAVITGGGFPLRYEVELAVRIAEPVSPDDSVEELAGKVEIAPALEVIATRWDPPTNNIGLWAADNAMAQSAVVGTFIPASQALREQILVVDDAGRAHYFASRDAFESLSWLITHLNASGQRLTPGTIVLTGALVGPHPVRAGQSIVATIESVGEVRAEFRSPDY</sequence>
<dbReference type="OrthoDB" id="9792137at2"/>
<reference evidence="3 4" key="1">
    <citation type="submission" date="2016-10" db="EMBL/GenBank/DDBJ databases">
        <authorList>
            <person name="de Groot N.N."/>
        </authorList>
    </citation>
    <scope>NUCLEOTIDE SEQUENCE [LARGE SCALE GENOMIC DNA]</scope>
    <source>
        <strain evidence="3 4">CGMCC 4.3491</strain>
    </source>
</reference>
<keyword evidence="1" id="KW-0456">Lyase</keyword>